<organism evidence="1">
    <name type="scientific">Borreliella afzelii</name>
    <name type="common">Borrelia afzelii</name>
    <dbReference type="NCBI Taxonomy" id="29518"/>
    <lineage>
        <taxon>Bacteria</taxon>
        <taxon>Pseudomonadati</taxon>
        <taxon>Spirochaetota</taxon>
        <taxon>Spirochaetia</taxon>
        <taxon>Spirochaetales</taxon>
        <taxon>Borreliaceae</taxon>
        <taxon>Borreliella</taxon>
    </lineage>
</organism>
<protein>
    <submittedName>
        <fullName evidence="1">Uncharacterized protein</fullName>
    </submittedName>
</protein>
<reference evidence="1" key="1">
    <citation type="submission" date="2016-11" db="EMBL/GenBank/DDBJ databases">
        <title>Borrelia afzelii Genome sequencing and assembly.</title>
        <authorList>
            <person name="Bontemps-Gallo S."/>
        </authorList>
    </citation>
    <scope>NUCLEOTIDE SEQUENCE</scope>
    <source>
        <strain evidence="1">BO23</strain>
        <plasmid evidence="1">unnamed</plasmid>
    </source>
</reference>
<accession>A0A1L4DGG4</accession>
<sequence>MKANILSTIIATLVLFISGIGTYAVKGILADLKTSVLKIKADVFREFESYYNSKIEKEFEKMKSSIREDLKENTALRDSIQKENITLEVKSILSKERLKIQEILREELEKFSKKSEKASE</sequence>
<dbReference type="AlphaFoldDB" id="A0A1L4DGG4"/>
<name>A0A1L4DGG4_BORAF</name>
<geneLocation type="plasmid" evidence="1">
    <name>unnamed</name>
</geneLocation>
<keyword evidence="1" id="KW-0614">Plasmid</keyword>
<dbReference type="EMBL" id="CP018267">
    <property type="protein sequence ID" value="APJ09291.1"/>
    <property type="molecule type" value="Genomic_DNA"/>
</dbReference>
<gene>
    <name evidence="1" type="ORF">BLA32_05300</name>
</gene>
<evidence type="ECO:0000313" key="1">
    <source>
        <dbReference type="EMBL" id="APJ09291.1"/>
    </source>
</evidence>
<dbReference type="RefSeq" id="WP_073999372.1">
    <property type="nucleotide sequence ID" value="NZ_CP018267.1"/>
</dbReference>
<proteinExistence type="predicted"/>